<dbReference type="Proteomes" id="UP000499080">
    <property type="component" value="Unassembled WGS sequence"/>
</dbReference>
<protein>
    <submittedName>
        <fullName evidence="1">Uncharacterized protein</fullName>
    </submittedName>
</protein>
<organism evidence="1 2">
    <name type="scientific">Araneus ventricosus</name>
    <name type="common">Orbweaver spider</name>
    <name type="synonym">Epeira ventricosa</name>
    <dbReference type="NCBI Taxonomy" id="182803"/>
    <lineage>
        <taxon>Eukaryota</taxon>
        <taxon>Metazoa</taxon>
        <taxon>Ecdysozoa</taxon>
        <taxon>Arthropoda</taxon>
        <taxon>Chelicerata</taxon>
        <taxon>Arachnida</taxon>
        <taxon>Araneae</taxon>
        <taxon>Araneomorphae</taxon>
        <taxon>Entelegynae</taxon>
        <taxon>Araneoidea</taxon>
        <taxon>Araneidae</taxon>
        <taxon>Araneus</taxon>
    </lineage>
</organism>
<evidence type="ECO:0000313" key="2">
    <source>
        <dbReference type="Proteomes" id="UP000499080"/>
    </source>
</evidence>
<gene>
    <name evidence="1" type="ORF">AVEN_64293_1</name>
</gene>
<sequence>MHLRCRYVAFKQHKTDFGMDLAILSPRSDGEDGAWQALSSQAFYTPYQREGVWFMPLDLACTRLRYRRIFCLIRVRAWGPRPRPRSYH</sequence>
<proteinExistence type="predicted"/>
<keyword evidence="2" id="KW-1185">Reference proteome</keyword>
<comment type="caution">
    <text evidence="1">The sequence shown here is derived from an EMBL/GenBank/DDBJ whole genome shotgun (WGS) entry which is preliminary data.</text>
</comment>
<reference evidence="1 2" key="1">
    <citation type="journal article" date="2019" name="Sci. Rep.">
        <title>Orb-weaving spider Araneus ventricosus genome elucidates the spidroin gene catalogue.</title>
        <authorList>
            <person name="Kono N."/>
            <person name="Nakamura H."/>
            <person name="Ohtoshi R."/>
            <person name="Moran D.A.P."/>
            <person name="Shinohara A."/>
            <person name="Yoshida Y."/>
            <person name="Fujiwara M."/>
            <person name="Mori M."/>
            <person name="Tomita M."/>
            <person name="Arakawa K."/>
        </authorList>
    </citation>
    <scope>NUCLEOTIDE SEQUENCE [LARGE SCALE GENOMIC DNA]</scope>
</reference>
<evidence type="ECO:0000313" key="1">
    <source>
        <dbReference type="EMBL" id="GBO39411.1"/>
    </source>
</evidence>
<dbReference type="AlphaFoldDB" id="A0A4Y2WQN1"/>
<name>A0A4Y2WQN1_ARAVE</name>
<accession>A0A4Y2WQN1</accession>
<dbReference type="EMBL" id="BGPR01064437">
    <property type="protein sequence ID" value="GBO39411.1"/>
    <property type="molecule type" value="Genomic_DNA"/>
</dbReference>